<keyword evidence="2" id="KW-0732">Signal</keyword>
<keyword evidence="4" id="KW-1185">Reference proteome</keyword>
<protein>
    <recommendedName>
        <fullName evidence="5">Secreted protein</fullName>
    </recommendedName>
</protein>
<accession>A0AAD3XGU4</accession>
<evidence type="ECO:0000256" key="1">
    <source>
        <dbReference type="SAM" id="MobiDB-lite"/>
    </source>
</evidence>
<gene>
    <name evidence="3" type="ORF">Nepgr_005844</name>
</gene>
<dbReference type="AlphaFoldDB" id="A0AAD3XGU4"/>
<comment type="caution">
    <text evidence="3">The sequence shown here is derived from an EMBL/GenBank/DDBJ whole genome shotgun (WGS) entry which is preliminary data.</text>
</comment>
<evidence type="ECO:0000313" key="3">
    <source>
        <dbReference type="EMBL" id="GMH04005.1"/>
    </source>
</evidence>
<dbReference type="Proteomes" id="UP001279734">
    <property type="component" value="Unassembled WGS sequence"/>
</dbReference>
<feature type="compositionally biased region" description="Basic and acidic residues" evidence="1">
    <location>
        <begin position="36"/>
        <end position="46"/>
    </location>
</feature>
<organism evidence="3 4">
    <name type="scientific">Nepenthes gracilis</name>
    <name type="common">Slender pitcher plant</name>
    <dbReference type="NCBI Taxonomy" id="150966"/>
    <lineage>
        <taxon>Eukaryota</taxon>
        <taxon>Viridiplantae</taxon>
        <taxon>Streptophyta</taxon>
        <taxon>Embryophyta</taxon>
        <taxon>Tracheophyta</taxon>
        <taxon>Spermatophyta</taxon>
        <taxon>Magnoliopsida</taxon>
        <taxon>eudicotyledons</taxon>
        <taxon>Gunneridae</taxon>
        <taxon>Pentapetalae</taxon>
        <taxon>Caryophyllales</taxon>
        <taxon>Nepenthaceae</taxon>
        <taxon>Nepenthes</taxon>
    </lineage>
</organism>
<evidence type="ECO:0008006" key="5">
    <source>
        <dbReference type="Google" id="ProtNLM"/>
    </source>
</evidence>
<proteinExistence type="predicted"/>
<dbReference type="PROSITE" id="PS51257">
    <property type="entry name" value="PROKAR_LIPOPROTEIN"/>
    <property type="match status" value="1"/>
</dbReference>
<feature type="region of interest" description="Disordered" evidence="1">
    <location>
        <begin position="25"/>
        <end position="61"/>
    </location>
</feature>
<evidence type="ECO:0000313" key="4">
    <source>
        <dbReference type="Proteomes" id="UP001279734"/>
    </source>
</evidence>
<feature type="signal peptide" evidence="2">
    <location>
        <begin position="1"/>
        <end position="19"/>
    </location>
</feature>
<evidence type="ECO:0000256" key="2">
    <source>
        <dbReference type="SAM" id="SignalP"/>
    </source>
</evidence>
<name>A0AAD3XGU4_NEPGR</name>
<reference evidence="3" key="1">
    <citation type="submission" date="2023-05" db="EMBL/GenBank/DDBJ databases">
        <title>Nepenthes gracilis genome sequencing.</title>
        <authorList>
            <person name="Fukushima K."/>
        </authorList>
    </citation>
    <scope>NUCLEOTIDE SEQUENCE</scope>
    <source>
        <strain evidence="3">SING2019-196</strain>
    </source>
</reference>
<feature type="chain" id="PRO_5041925441" description="Secreted protein" evidence="2">
    <location>
        <begin position="20"/>
        <end position="78"/>
    </location>
</feature>
<sequence>MSRLGFLAALSNSAVGVLGCTGFEEERGCGKKRKRAEGQGQRDKGRNSGGHWKSSESREELTTAIRSGTVSIRAAIIL</sequence>
<dbReference type="EMBL" id="BSYO01000004">
    <property type="protein sequence ID" value="GMH04005.1"/>
    <property type="molecule type" value="Genomic_DNA"/>
</dbReference>